<gene>
    <name evidence="1" type="ORF">JG687_00002507</name>
</gene>
<comment type="caution">
    <text evidence="1">The sequence shown here is derived from an EMBL/GenBank/DDBJ whole genome shotgun (WGS) entry which is preliminary data.</text>
</comment>
<evidence type="ECO:0000313" key="1">
    <source>
        <dbReference type="EMBL" id="KAG6970648.1"/>
    </source>
</evidence>
<proteinExistence type="predicted"/>
<evidence type="ECO:0000313" key="2">
    <source>
        <dbReference type="Proteomes" id="UP000688947"/>
    </source>
</evidence>
<protein>
    <submittedName>
        <fullName evidence="1">Uncharacterized protein</fullName>
    </submittedName>
</protein>
<dbReference type="AlphaFoldDB" id="A0A8T1UY66"/>
<dbReference type="EMBL" id="JAENGZ010000069">
    <property type="protein sequence ID" value="KAG6970648.1"/>
    <property type="molecule type" value="Genomic_DNA"/>
</dbReference>
<sequence>MRRLRPTWYPSFTLLGLLVQCGRNWRFRDTESRACSAHCGGLKTANGEWKTTMSRVPWGICTRSQHRH</sequence>
<reference evidence="1" key="1">
    <citation type="submission" date="2021-01" db="EMBL/GenBank/DDBJ databases">
        <title>Phytophthora aleatoria, a newly-described species from Pinus radiata is distinct from Phytophthora cactorum isolates based on comparative genomics.</title>
        <authorList>
            <person name="Mcdougal R."/>
            <person name="Panda P."/>
            <person name="Williams N."/>
            <person name="Studholme D.J."/>
        </authorList>
    </citation>
    <scope>NUCLEOTIDE SEQUENCE</scope>
    <source>
        <strain evidence="1">NZFS 3830</strain>
    </source>
</reference>
<organism evidence="1 2">
    <name type="scientific">Phytophthora cactorum</name>
    <dbReference type="NCBI Taxonomy" id="29920"/>
    <lineage>
        <taxon>Eukaryota</taxon>
        <taxon>Sar</taxon>
        <taxon>Stramenopiles</taxon>
        <taxon>Oomycota</taxon>
        <taxon>Peronosporomycetes</taxon>
        <taxon>Peronosporales</taxon>
        <taxon>Peronosporaceae</taxon>
        <taxon>Phytophthora</taxon>
    </lineage>
</organism>
<dbReference type="Proteomes" id="UP000688947">
    <property type="component" value="Unassembled WGS sequence"/>
</dbReference>
<accession>A0A8T1UY66</accession>
<name>A0A8T1UY66_9STRA</name>